<organism evidence="2 3">
    <name type="scientific">Paraburkholderia phenazinium</name>
    <dbReference type="NCBI Taxonomy" id="60549"/>
    <lineage>
        <taxon>Bacteria</taxon>
        <taxon>Pseudomonadati</taxon>
        <taxon>Pseudomonadota</taxon>
        <taxon>Betaproteobacteria</taxon>
        <taxon>Burkholderiales</taxon>
        <taxon>Burkholderiaceae</taxon>
        <taxon>Paraburkholderia</taxon>
    </lineage>
</organism>
<sequence length="183" mass="20004">MSLSSEQASQALREVEAVSHRSSQLYSYQKFAPMLMLWGVIWLVGFAVTHFFPTRASQIWIPLDVIGIGGCIFLGRRGKQDASNDKSWRWLASALAVVVFYIAVLNVFQPATGEKSAVLISLIVALFYFLSGLWIGSRLAVTGLALAVLTLVGYYLLPAYFLLWMAVVGGGALILAGAWLRTA</sequence>
<reference evidence="2 3" key="1">
    <citation type="submission" date="2016-11" db="EMBL/GenBank/DDBJ databases">
        <authorList>
            <person name="Jaros S."/>
            <person name="Januszkiewicz K."/>
            <person name="Wedrychowicz H."/>
        </authorList>
    </citation>
    <scope>NUCLEOTIDE SEQUENCE [LARGE SCALE GENOMIC DNA]</scope>
    <source>
        <strain evidence="2 3">GAS86</strain>
    </source>
</reference>
<evidence type="ECO:0000313" key="3">
    <source>
        <dbReference type="Proteomes" id="UP000184693"/>
    </source>
</evidence>
<name>A0A1N6JSW1_9BURK</name>
<dbReference type="OrthoDB" id="9097762at2"/>
<feature type="transmembrane region" description="Helical" evidence="1">
    <location>
        <begin position="162"/>
        <end position="180"/>
    </location>
</feature>
<feature type="transmembrane region" description="Helical" evidence="1">
    <location>
        <begin position="58"/>
        <end position="75"/>
    </location>
</feature>
<evidence type="ECO:0000256" key="1">
    <source>
        <dbReference type="SAM" id="Phobius"/>
    </source>
</evidence>
<gene>
    <name evidence="2" type="ORF">SAMN05444168_4957</name>
</gene>
<feature type="transmembrane region" description="Helical" evidence="1">
    <location>
        <begin position="139"/>
        <end position="156"/>
    </location>
</feature>
<keyword evidence="1" id="KW-0472">Membrane</keyword>
<protein>
    <submittedName>
        <fullName evidence="2">Uncharacterized protein</fullName>
    </submittedName>
</protein>
<proteinExistence type="predicted"/>
<evidence type="ECO:0000313" key="2">
    <source>
        <dbReference type="EMBL" id="SIO47412.1"/>
    </source>
</evidence>
<dbReference type="RefSeq" id="WP_074266999.1">
    <property type="nucleotide sequence ID" value="NZ_FSRM01000002.1"/>
</dbReference>
<feature type="transmembrane region" description="Helical" evidence="1">
    <location>
        <begin position="87"/>
        <end position="104"/>
    </location>
</feature>
<keyword evidence="1" id="KW-1133">Transmembrane helix</keyword>
<keyword evidence="1" id="KW-0812">Transmembrane</keyword>
<dbReference type="AlphaFoldDB" id="A0A1N6JSW1"/>
<accession>A0A1N6JSW1</accession>
<dbReference type="Proteomes" id="UP000184693">
    <property type="component" value="Unassembled WGS sequence"/>
</dbReference>
<feature type="transmembrane region" description="Helical" evidence="1">
    <location>
        <begin position="31"/>
        <end position="52"/>
    </location>
</feature>
<feature type="transmembrane region" description="Helical" evidence="1">
    <location>
        <begin position="116"/>
        <end position="134"/>
    </location>
</feature>
<dbReference type="EMBL" id="FSRM01000002">
    <property type="protein sequence ID" value="SIO47412.1"/>
    <property type="molecule type" value="Genomic_DNA"/>
</dbReference>